<proteinExistence type="inferred from homology"/>
<accession>A0A095SL40</accession>
<dbReference type="RefSeq" id="WP_052041445.1">
    <property type="nucleotide sequence ID" value="NZ_ARXV01000004.1"/>
</dbReference>
<dbReference type="Proteomes" id="UP000029444">
    <property type="component" value="Unassembled WGS sequence"/>
</dbReference>
<name>A0A095SL40_9GAMM</name>
<dbReference type="PRINTS" id="PR00722">
    <property type="entry name" value="CHYMOTRYPSIN"/>
</dbReference>
<gene>
    <name evidence="7" type="ORF">Y5S_01274</name>
</gene>
<dbReference type="InterPro" id="IPR009003">
    <property type="entry name" value="Peptidase_S1_PA"/>
</dbReference>
<dbReference type="AlphaFoldDB" id="A0A095SL40"/>
<evidence type="ECO:0000313" key="7">
    <source>
        <dbReference type="EMBL" id="KGD65381.1"/>
    </source>
</evidence>
<dbReference type="InterPro" id="IPR043504">
    <property type="entry name" value="Peptidase_S1_PA_chymotrypsin"/>
</dbReference>
<dbReference type="PANTHER" id="PTHR24276">
    <property type="entry name" value="POLYSERASE-RELATED"/>
    <property type="match status" value="1"/>
</dbReference>
<dbReference type="InterPro" id="IPR001254">
    <property type="entry name" value="Trypsin_dom"/>
</dbReference>
<dbReference type="InterPro" id="IPR001314">
    <property type="entry name" value="Peptidase_S1A"/>
</dbReference>
<dbReference type="eggNOG" id="COG5640">
    <property type="taxonomic scope" value="Bacteria"/>
</dbReference>
<organism evidence="7 8">
    <name type="scientific">Alcanivorax nanhaiticus</name>
    <dbReference type="NCBI Taxonomy" id="1177154"/>
    <lineage>
        <taxon>Bacteria</taxon>
        <taxon>Pseudomonadati</taxon>
        <taxon>Pseudomonadota</taxon>
        <taxon>Gammaproteobacteria</taxon>
        <taxon>Oceanospirillales</taxon>
        <taxon>Alcanivoracaceae</taxon>
        <taxon>Alcanivorax</taxon>
    </lineage>
</organism>
<feature type="transmembrane region" description="Helical" evidence="4">
    <location>
        <begin position="533"/>
        <end position="553"/>
    </location>
</feature>
<dbReference type="Pfam" id="PF00089">
    <property type="entry name" value="Trypsin"/>
    <property type="match status" value="1"/>
</dbReference>
<evidence type="ECO:0000256" key="1">
    <source>
        <dbReference type="ARBA" id="ARBA00007664"/>
    </source>
</evidence>
<evidence type="ECO:0000256" key="3">
    <source>
        <dbReference type="RuleBase" id="RU363034"/>
    </source>
</evidence>
<dbReference type="GO" id="GO:0004252">
    <property type="term" value="F:serine-type endopeptidase activity"/>
    <property type="evidence" value="ECO:0007669"/>
    <property type="project" value="InterPro"/>
</dbReference>
<keyword evidence="2" id="KW-1015">Disulfide bond</keyword>
<evidence type="ECO:0000256" key="2">
    <source>
        <dbReference type="ARBA" id="ARBA00023157"/>
    </source>
</evidence>
<dbReference type="PANTHER" id="PTHR24276:SF91">
    <property type="entry name" value="AT26814P-RELATED"/>
    <property type="match status" value="1"/>
</dbReference>
<dbReference type="PROSITE" id="PS00134">
    <property type="entry name" value="TRYPSIN_HIS"/>
    <property type="match status" value="1"/>
</dbReference>
<sequence>MQYLRFIAAGLLINLIIPSHASDTHTDTQTASPRIVGGTDAPVNRWPWMAQLAIVDPFLSGGYLLCGASQISTRWILTAAHCLEYSNGNPAAAGNVYVFIGDAERNNAPTSGIRAQQLLVHRQYSDLEHDLALIRIPARSNSQWPSIIPSENLDALENAPFAQRDEAVTALGWGDTGSGISSDLQEVQLDYVPRGECRQRSPLAISDFVICAAELNPVSGQNQDTCFGDSGGPLFLGRDRSPWLAGVTSFGEATCATGNPGGYTHLASETAEIEALSASAGFPLVDLNLFWSFSAPNRFYLSPGASKTLTLTLENNGTNLITDPTLSLSLSGATLATAEWNNCSSGLLSGNRCTPVSNFSGSRTQALSVNGNNGQDQVVTVTVQGSADQEDYRRRNNNLQQVVVFSNNPDIALSANQTGSSATRATVAVTLRNLSTLNAATGTAITFTLPAGMNLDNAAAQGCLGTSPTRCPLGNLAAGTSKVLNLQISSNNGVSRTLNLQATLNEQDVPAGDSQQSVALRFSTAPTSSGSGGGGGGGGGNLGIVALLTLLFLNRRKQRLTT</sequence>
<evidence type="ECO:0000256" key="4">
    <source>
        <dbReference type="SAM" id="Phobius"/>
    </source>
</evidence>
<dbReference type="PATRIC" id="fig|1177154.3.peg.1299"/>
<dbReference type="EMBL" id="ARXV01000004">
    <property type="protein sequence ID" value="KGD65381.1"/>
    <property type="molecule type" value="Genomic_DNA"/>
</dbReference>
<dbReference type="PROSITE" id="PS00135">
    <property type="entry name" value="TRYPSIN_SER"/>
    <property type="match status" value="1"/>
</dbReference>
<feature type="signal peptide" evidence="5">
    <location>
        <begin position="1"/>
        <end position="21"/>
    </location>
</feature>
<dbReference type="Gene3D" id="2.40.10.10">
    <property type="entry name" value="Trypsin-like serine proteases"/>
    <property type="match status" value="1"/>
</dbReference>
<evidence type="ECO:0000256" key="5">
    <source>
        <dbReference type="SAM" id="SignalP"/>
    </source>
</evidence>
<keyword evidence="4" id="KW-0812">Transmembrane</keyword>
<dbReference type="InterPro" id="IPR033116">
    <property type="entry name" value="TRYPSIN_SER"/>
</dbReference>
<dbReference type="SUPFAM" id="SSF50494">
    <property type="entry name" value="Trypsin-like serine proteases"/>
    <property type="match status" value="1"/>
</dbReference>
<protein>
    <submittedName>
        <fullName evidence="7">Serine endopeptidase/trypsin-like serine proteinase family protein</fullName>
    </submittedName>
</protein>
<keyword evidence="3" id="KW-0720">Serine protease</keyword>
<dbReference type="GO" id="GO:0006508">
    <property type="term" value="P:proteolysis"/>
    <property type="evidence" value="ECO:0007669"/>
    <property type="project" value="UniProtKB-KW"/>
</dbReference>
<dbReference type="InterPro" id="IPR050430">
    <property type="entry name" value="Peptidase_S1"/>
</dbReference>
<evidence type="ECO:0000259" key="6">
    <source>
        <dbReference type="PROSITE" id="PS50240"/>
    </source>
</evidence>
<feature type="domain" description="Peptidase S1" evidence="6">
    <location>
        <begin position="35"/>
        <end position="291"/>
    </location>
</feature>
<dbReference type="SMART" id="SM00020">
    <property type="entry name" value="Tryp_SPc"/>
    <property type="match status" value="1"/>
</dbReference>
<dbReference type="STRING" id="1177154.Y5S_01274"/>
<keyword evidence="4" id="KW-0472">Membrane</keyword>
<dbReference type="CDD" id="cd00190">
    <property type="entry name" value="Tryp_SPc"/>
    <property type="match status" value="1"/>
</dbReference>
<comment type="similarity">
    <text evidence="1">Belongs to the peptidase S1 family.</text>
</comment>
<keyword evidence="8" id="KW-1185">Reference proteome</keyword>
<dbReference type="PROSITE" id="PS50240">
    <property type="entry name" value="TRYPSIN_DOM"/>
    <property type="match status" value="1"/>
</dbReference>
<evidence type="ECO:0000313" key="8">
    <source>
        <dbReference type="Proteomes" id="UP000029444"/>
    </source>
</evidence>
<comment type="caution">
    <text evidence="7">The sequence shown here is derived from an EMBL/GenBank/DDBJ whole genome shotgun (WGS) entry which is preliminary data.</text>
</comment>
<keyword evidence="3" id="KW-0378">Hydrolase</keyword>
<keyword evidence="4" id="KW-1133">Transmembrane helix</keyword>
<keyword evidence="5" id="KW-0732">Signal</keyword>
<dbReference type="OrthoDB" id="9813836at2"/>
<keyword evidence="3" id="KW-0645">Protease</keyword>
<reference evidence="7 8" key="1">
    <citation type="submission" date="2012-09" db="EMBL/GenBank/DDBJ databases">
        <title>Genome Sequence of alkane-degrading Bacterium Alcanivorax sp. 19-m-6.</title>
        <authorList>
            <person name="Lai Q."/>
            <person name="Shao Z."/>
        </authorList>
    </citation>
    <scope>NUCLEOTIDE SEQUENCE [LARGE SCALE GENOMIC DNA]</scope>
    <source>
        <strain evidence="7 8">19-m-6</strain>
    </source>
</reference>
<feature type="chain" id="PRO_5001910328" evidence="5">
    <location>
        <begin position="22"/>
        <end position="562"/>
    </location>
</feature>
<dbReference type="InterPro" id="IPR018114">
    <property type="entry name" value="TRYPSIN_HIS"/>
</dbReference>